<comment type="caution">
    <text evidence="4">The sequence shown here is derived from an EMBL/GenBank/DDBJ whole genome shotgun (WGS) entry which is preliminary data.</text>
</comment>
<reference evidence="4" key="1">
    <citation type="submission" date="2020-10" db="EMBL/GenBank/DDBJ databases">
        <authorList>
            <person name="Gilroy R."/>
        </authorList>
    </citation>
    <scope>NUCLEOTIDE SEQUENCE</scope>
    <source>
        <strain evidence="4">ChiSjej5B23-6657</strain>
    </source>
</reference>
<keyword evidence="2" id="KW-0472">Membrane</keyword>
<name>A0A9D1EBG8_9FIRM</name>
<dbReference type="InterPro" id="IPR010982">
    <property type="entry name" value="Lambda_DNA-bd_dom_sf"/>
</dbReference>
<evidence type="ECO:0000313" key="4">
    <source>
        <dbReference type="EMBL" id="HIR71531.1"/>
    </source>
</evidence>
<feature type="transmembrane region" description="Helical" evidence="2">
    <location>
        <begin position="93"/>
        <end position="116"/>
    </location>
</feature>
<gene>
    <name evidence="4" type="ORF">IAA55_09650</name>
</gene>
<dbReference type="Proteomes" id="UP000823912">
    <property type="component" value="Unassembled WGS sequence"/>
</dbReference>
<dbReference type="SUPFAM" id="SSF47413">
    <property type="entry name" value="lambda repressor-like DNA-binding domains"/>
    <property type="match status" value="1"/>
</dbReference>
<dbReference type="SMART" id="SM00530">
    <property type="entry name" value="HTH_XRE"/>
    <property type="match status" value="1"/>
</dbReference>
<feature type="domain" description="HTH cro/C1-type" evidence="3">
    <location>
        <begin position="11"/>
        <end position="65"/>
    </location>
</feature>
<dbReference type="AlphaFoldDB" id="A0A9D1EBG8"/>
<dbReference type="PROSITE" id="PS50943">
    <property type="entry name" value="HTH_CROC1"/>
    <property type="match status" value="1"/>
</dbReference>
<proteinExistence type="predicted"/>
<keyword evidence="1" id="KW-0238">DNA-binding</keyword>
<evidence type="ECO:0000259" key="3">
    <source>
        <dbReference type="PROSITE" id="PS50943"/>
    </source>
</evidence>
<organism evidence="4 5">
    <name type="scientific">Candidatus Pullilachnospira gallistercoris</name>
    <dbReference type="NCBI Taxonomy" id="2840911"/>
    <lineage>
        <taxon>Bacteria</taxon>
        <taxon>Bacillati</taxon>
        <taxon>Bacillota</taxon>
        <taxon>Clostridia</taxon>
        <taxon>Lachnospirales</taxon>
        <taxon>Lachnospiraceae</taxon>
        <taxon>Lachnospiraceae incertae sedis</taxon>
        <taxon>Candidatus Pullilachnospira</taxon>
    </lineage>
</organism>
<accession>A0A9D1EBG8</accession>
<feature type="transmembrane region" description="Helical" evidence="2">
    <location>
        <begin position="198"/>
        <end position="218"/>
    </location>
</feature>
<dbReference type="InterPro" id="IPR001387">
    <property type="entry name" value="Cro/C1-type_HTH"/>
</dbReference>
<dbReference type="GO" id="GO:0003677">
    <property type="term" value="F:DNA binding"/>
    <property type="evidence" value="ECO:0007669"/>
    <property type="project" value="UniProtKB-KW"/>
</dbReference>
<protein>
    <submittedName>
        <fullName evidence="4">Helix-turn-helix transcriptional regulator</fullName>
    </submittedName>
</protein>
<reference evidence="4" key="2">
    <citation type="journal article" date="2021" name="PeerJ">
        <title>Extensive microbial diversity within the chicken gut microbiome revealed by metagenomics and culture.</title>
        <authorList>
            <person name="Gilroy R."/>
            <person name="Ravi A."/>
            <person name="Getino M."/>
            <person name="Pursley I."/>
            <person name="Horton D.L."/>
            <person name="Alikhan N.F."/>
            <person name="Baker D."/>
            <person name="Gharbi K."/>
            <person name="Hall N."/>
            <person name="Watson M."/>
            <person name="Adriaenssens E.M."/>
            <person name="Foster-Nyarko E."/>
            <person name="Jarju S."/>
            <person name="Secka A."/>
            <person name="Antonio M."/>
            <person name="Oren A."/>
            <person name="Chaudhuri R.R."/>
            <person name="La Ragione R."/>
            <person name="Hildebrand F."/>
            <person name="Pallen M.J."/>
        </authorList>
    </citation>
    <scope>NUCLEOTIDE SEQUENCE</scope>
    <source>
        <strain evidence="4">ChiSjej5B23-6657</strain>
    </source>
</reference>
<dbReference type="Pfam" id="PF01381">
    <property type="entry name" value="HTH_3"/>
    <property type="match status" value="1"/>
</dbReference>
<evidence type="ECO:0000313" key="5">
    <source>
        <dbReference type="Proteomes" id="UP000823912"/>
    </source>
</evidence>
<keyword evidence="2" id="KW-0812">Transmembrane</keyword>
<evidence type="ECO:0000256" key="1">
    <source>
        <dbReference type="ARBA" id="ARBA00023125"/>
    </source>
</evidence>
<dbReference type="PANTHER" id="PTHR46558">
    <property type="entry name" value="TRACRIPTIONAL REGULATORY PROTEIN-RELATED-RELATED"/>
    <property type="match status" value="1"/>
</dbReference>
<dbReference type="EMBL" id="DVHM01000162">
    <property type="protein sequence ID" value="HIR71531.1"/>
    <property type="molecule type" value="Genomic_DNA"/>
</dbReference>
<feature type="transmembrane region" description="Helical" evidence="2">
    <location>
        <begin position="159"/>
        <end position="178"/>
    </location>
</feature>
<dbReference type="Gene3D" id="1.10.260.40">
    <property type="entry name" value="lambda repressor-like DNA-binding domains"/>
    <property type="match status" value="1"/>
</dbReference>
<feature type="transmembrane region" description="Helical" evidence="2">
    <location>
        <begin position="128"/>
        <end position="147"/>
    </location>
</feature>
<keyword evidence="2" id="KW-1133">Transmembrane helix</keyword>
<sequence length="231" mass="26094">MVDLKKTGAFIAECRKKKNMTQKELGERLRVTDRAVSKWETGRSFPDVNLLEDLCRELDISVGDLLAGKKLEPEQYQEETEKMLVANISSGQLYGFQIILYLLTAAAVIMVDIPFLLDHEGILPDWNPITGCCWVSGIVVAICTTYLDKKIPGREFRMSNPLMEGVAGGLYFLFLMLFNDMIAGRNIAPTEEEKFTEAVIIAICLIFVVGIRALMALSRCKELKEWERYGK</sequence>
<dbReference type="CDD" id="cd00093">
    <property type="entry name" value="HTH_XRE"/>
    <property type="match status" value="1"/>
</dbReference>
<dbReference type="PANTHER" id="PTHR46558:SF11">
    <property type="entry name" value="HTH-TYPE TRANSCRIPTIONAL REGULATOR XRE"/>
    <property type="match status" value="1"/>
</dbReference>
<evidence type="ECO:0000256" key="2">
    <source>
        <dbReference type="SAM" id="Phobius"/>
    </source>
</evidence>